<keyword evidence="1" id="KW-0812">Transmembrane</keyword>
<dbReference type="EMBL" id="JAPDOG010000001">
    <property type="protein sequence ID" value="MCW3780191.1"/>
    <property type="molecule type" value="Genomic_DNA"/>
</dbReference>
<keyword evidence="4" id="KW-1185">Reference proteome</keyword>
<dbReference type="RefSeq" id="WP_264770790.1">
    <property type="nucleotide sequence ID" value="NZ_JAPDOG010000001.1"/>
</dbReference>
<evidence type="ECO:0000313" key="4">
    <source>
        <dbReference type="Proteomes" id="UP001207582"/>
    </source>
</evidence>
<evidence type="ECO:0000256" key="1">
    <source>
        <dbReference type="SAM" id="Phobius"/>
    </source>
</evidence>
<evidence type="ECO:0000313" key="3">
    <source>
        <dbReference type="EMBL" id="MCW3780191.1"/>
    </source>
</evidence>
<accession>A0ABT3IXL9</accession>
<name>A0ABT3IXL9_9RHOB</name>
<evidence type="ECO:0000259" key="2">
    <source>
        <dbReference type="Pfam" id="PF09976"/>
    </source>
</evidence>
<gene>
    <name evidence="3" type="ORF">OM960_01140</name>
</gene>
<keyword evidence="1" id="KW-1133">Transmembrane helix</keyword>
<reference evidence="3 4" key="1">
    <citation type="submission" date="2022-10" db="EMBL/GenBank/DDBJ databases">
        <title>Defluviimonas sp. CAU 1641 isolated from mud.</title>
        <authorList>
            <person name="Kim W."/>
        </authorList>
    </citation>
    <scope>NUCLEOTIDE SEQUENCE [LARGE SCALE GENOMIC DNA]</scope>
    <source>
        <strain evidence="3 4">CAU 1641</strain>
    </source>
</reference>
<protein>
    <submittedName>
        <fullName evidence="3">Tetratricopeptide repeat protein</fullName>
    </submittedName>
</protein>
<feature type="transmembrane region" description="Helical" evidence="1">
    <location>
        <begin position="27"/>
        <end position="45"/>
    </location>
</feature>
<sequence>MSETDSFIDEVTEEVRRDKLFALMRKYGWIGIALVVLIVGGAGYTEWQKARHKTAAQGFGDSIVAALESDDAAARLAALEAIGADGVGDGAGQRAMVTLLAAHEALRSGDRDGARDRFEALAADPEVSAGYRDLARLKAVILAGAEMDAAERDAALEELAQPGAPFRVLALEQQALVLMADAKDDEALELLRRILEEPDVTAGLRRRVTQLIVILGGDPEAA</sequence>
<keyword evidence="1" id="KW-0472">Membrane</keyword>
<comment type="caution">
    <text evidence="3">The sequence shown here is derived from an EMBL/GenBank/DDBJ whole genome shotgun (WGS) entry which is preliminary data.</text>
</comment>
<feature type="domain" description="Ancillary SecYEG translocon subunit/Cell division coordinator CpoB TPR" evidence="2">
    <location>
        <begin position="29"/>
        <end position="188"/>
    </location>
</feature>
<organism evidence="3 4">
    <name type="scientific">Defluviimonas salinarum</name>
    <dbReference type="NCBI Taxonomy" id="2992147"/>
    <lineage>
        <taxon>Bacteria</taxon>
        <taxon>Pseudomonadati</taxon>
        <taxon>Pseudomonadota</taxon>
        <taxon>Alphaproteobacteria</taxon>
        <taxon>Rhodobacterales</taxon>
        <taxon>Paracoccaceae</taxon>
        <taxon>Albidovulum</taxon>
    </lineage>
</organism>
<dbReference type="Proteomes" id="UP001207582">
    <property type="component" value="Unassembled WGS sequence"/>
</dbReference>
<dbReference type="InterPro" id="IPR018704">
    <property type="entry name" value="SecYEG/CpoB_TPR"/>
</dbReference>
<dbReference type="Pfam" id="PF09976">
    <property type="entry name" value="TPR_21"/>
    <property type="match status" value="1"/>
</dbReference>
<proteinExistence type="predicted"/>